<dbReference type="RefSeq" id="WP_378208830.1">
    <property type="nucleotide sequence ID" value="NZ_JBHLZP010000257.1"/>
</dbReference>
<dbReference type="EMBL" id="JBHLZP010000257">
    <property type="protein sequence ID" value="MFB9836195.1"/>
    <property type="molecule type" value="Genomic_DNA"/>
</dbReference>
<evidence type="ECO:0000259" key="2">
    <source>
        <dbReference type="Pfam" id="PF00582"/>
    </source>
</evidence>
<accession>A0ABV5YMC0</accession>
<feature type="domain" description="UspA" evidence="2">
    <location>
        <begin position="5"/>
        <end position="141"/>
    </location>
</feature>
<comment type="similarity">
    <text evidence="1">Belongs to the universal stress protein A family.</text>
</comment>
<dbReference type="PRINTS" id="PR01438">
    <property type="entry name" value="UNVRSLSTRESS"/>
</dbReference>
<sequence>MNGEPIVVGYNDTKHSREALAWAAREADRRDAPLTVLFAADYPGMTLGYGPGLLEPAPDALEAAEEVTAKGVAAAHAIQPGIRVNGVTTVTSPANALIDATDHARLLVIGTRGLSSVLGALLGSVAFTVAGRAACPVIVIKKSAGTRPIGPGHRVVVGTDGSSPAARAVTFAADFAAQTSAELEVITCTGQDTSGAADAQLLRGGARSIADRAEASLRETHPALPVVMMVADGAAEQKLIDASADAGLLVVGSRGRGAFRGLLLGSVSHAVIHGAPCPVGVIGGWP</sequence>
<dbReference type="CDD" id="cd00293">
    <property type="entry name" value="USP-like"/>
    <property type="match status" value="1"/>
</dbReference>
<dbReference type="InterPro" id="IPR014729">
    <property type="entry name" value="Rossmann-like_a/b/a_fold"/>
</dbReference>
<reference evidence="3 4" key="1">
    <citation type="submission" date="2024-09" db="EMBL/GenBank/DDBJ databases">
        <authorList>
            <person name="Sun Q."/>
            <person name="Mori K."/>
        </authorList>
    </citation>
    <scope>NUCLEOTIDE SEQUENCE [LARGE SCALE GENOMIC DNA]</scope>
    <source>
        <strain evidence="3 4">TBRC 0563</strain>
    </source>
</reference>
<protein>
    <submittedName>
        <fullName evidence="3">Universal stress protein</fullName>
    </submittedName>
</protein>
<dbReference type="InterPro" id="IPR006016">
    <property type="entry name" value="UspA"/>
</dbReference>
<dbReference type="Pfam" id="PF00582">
    <property type="entry name" value="Usp"/>
    <property type="match status" value="2"/>
</dbReference>
<gene>
    <name evidence="3" type="ORF">ACFFNX_28880</name>
</gene>
<proteinExistence type="inferred from homology"/>
<dbReference type="Gene3D" id="3.40.50.620">
    <property type="entry name" value="HUPs"/>
    <property type="match status" value="2"/>
</dbReference>
<evidence type="ECO:0000313" key="3">
    <source>
        <dbReference type="EMBL" id="MFB9836195.1"/>
    </source>
</evidence>
<dbReference type="Proteomes" id="UP001589627">
    <property type="component" value="Unassembled WGS sequence"/>
</dbReference>
<keyword evidence="4" id="KW-1185">Reference proteome</keyword>
<name>A0ABV5YMC0_9ACTN</name>
<dbReference type="SUPFAM" id="SSF52402">
    <property type="entry name" value="Adenine nucleotide alpha hydrolases-like"/>
    <property type="match status" value="2"/>
</dbReference>
<dbReference type="PANTHER" id="PTHR46553">
    <property type="entry name" value="ADENINE NUCLEOTIDE ALPHA HYDROLASES-LIKE SUPERFAMILY PROTEIN"/>
    <property type="match status" value="1"/>
</dbReference>
<evidence type="ECO:0000256" key="1">
    <source>
        <dbReference type="ARBA" id="ARBA00008791"/>
    </source>
</evidence>
<dbReference type="PANTHER" id="PTHR46553:SF3">
    <property type="entry name" value="ADENINE NUCLEOTIDE ALPHA HYDROLASES-LIKE SUPERFAMILY PROTEIN"/>
    <property type="match status" value="1"/>
</dbReference>
<dbReference type="InterPro" id="IPR006015">
    <property type="entry name" value="Universal_stress_UspA"/>
</dbReference>
<organism evidence="3 4">
    <name type="scientific">Actinoallomurus acaciae</name>
    <dbReference type="NCBI Taxonomy" id="502577"/>
    <lineage>
        <taxon>Bacteria</taxon>
        <taxon>Bacillati</taxon>
        <taxon>Actinomycetota</taxon>
        <taxon>Actinomycetes</taxon>
        <taxon>Streptosporangiales</taxon>
        <taxon>Thermomonosporaceae</taxon>
        <taxon>Actinoallomurus</taxon>
    </lineage>
</organism>
<comment type="caution">
    <text evidence="3">The sequence shown here is derived from an EMBL/GenBank/DDBJ whole genome shotgun (WGS) entry which is preliminary data.</text>
</comment>
<evidence type="ECO:0000313" key="4">
    <source>
        <dbReference type="Proteomes" id="UP001589627"/>
    </source>
</evidence>
<feature type="domain" description="UspA" evidence="2">
    <location>
        <begin position="153"/>
        <end position="282"/>
    </location>
</feature>